<evidence type="ECO:0000313" key="2">
    <source>
        <dbReference type="Proteomes" id="UP000052943"/>
    </source>
</evidence>
<protein>
    <submittedName>
        <fullName evidence="1">Uncharacterized protein</fullName>
    </submittedName>
</protein>
<dbReference type="EMBL" id="LNFO01001893">
    <property type="protein sequence ID" value="KUF88170.1"/>
    <property type="molecule type" value="Genomic_DNA"/>
</dbReference>
<name>A0A0W8CVP3_PHYNI</name>
<proteinExistence type="predicted"/>
<comment type="caution">
    <text evidence="1">The sequence shown here is derived from an EMBL/GenBank/DDBJ whole genome shotgun (WGS) entry which is preliminary data.</text>
</comment>
<reference evidence="1 2" key="1">
    <citation type="submission" date="2015-11" db="EMBL/GenBank/DDBJ databases">
        <title>Genomes and virulence difference between two physiological races of Phytophthora nicotianae.</title>
        <authorList>
            <person name="Liu H."/>
            <person name="Ma X."/>
            <person name="Yu H."/>
            <person name="Fang D."/>
            <person name="Li Y."/>
            <person name="Wang X."/>
            <person name="Wang W."/>
            <person name="Dong Y."/>
            <person name="Xiao B."/>
        </authorList>
    </citation>
    <scope>NUCLEOTIDE SEQUENCE [LARGE SCALE GENOMIC DNA]</scope>
    <source>
        <strain evidence="2">race 0</strain>
    </source>
</reference>
<evidence type="ECO:0000313" key="1">
    <source>
        <dbReference type="EMBL" id="KUF88170.1"/>
    </source>
</evidence>
<organism evidence="1 2">
    <name type="scientific">Phytophthora nicotianae</name>
    <name type="common">Potato buckeye rot agent</name>
    <name type="synonym">Phytophthora parasitica</name>
    <dbReference type="NCBI Taxonomy" id="4792"/>
    <lineage>
        <taxon>Eukaryota</taxon>
        <taxon>Sar</taxon>
        <taxon>Stramenopiles</taxon>
        <taxon>Oomycota</taxon>
        <taxon>Peronosporomycetes</taxon>
        <taxon>Peronosporales</taxon>
        <taxon>Peronosporaceae</taxon>
        <taxon>Phytophthora</taxon>
    </lineage>
</organism>
<sequence length="173" mass="19121">MAAGRRWTAGGGRVVQNGYRCLKPLLQVYADHRDPAVQQPVGCSMRSERAVLLVKVDKALDCARDAIVLRLGRAFQHFAPAGESEARGRDDEEHDKAITTKLYEYMQDKKPATADGHYSRAEYGRRRRSIATGNLPVIIAAAGMTLELETKGFTAITAGYTAVRFGYNRATFQ</sequence>
<dbReference type="AlphaFoldDB" id="A0A0W8CVP3"/>
<gene>
    <name evidence="1" type="ORF">AM587_10016595</name>
</gene>
<accession>A0A0W8CVP3</accession>
<dbReference type="Proteomes" id="UP000052943">
    <property type="component" value="Unassembled WGS sequence"/>
</dbReference>